<reference evidence="1" key="1">
    <citation type="submission" date="2022-01" db="EMBL/GenBank/DDBJ databases">
        <title>Novel bile acid biosynthetic pathways are enriched in the microbiome of centenarians.</title>
        <authorList>
            <person name="Sato Y."/>
            <person name="Atarashi K."/>
            <person name="Plichta R.D."/>
            <person name="Arai Y."/>
            <person name="Sasajima S."/>
            <person name="Kearney M.S."/>
            <person name="Suda W."/>
            <person name="Takeshita K."/>
            <person name="Sasaki T."/>
            <person name="Okamoto S."/>
            <person name="Skelly N.A."/>
            <person name="Okamura Y."/>
            <person name="Vlamakis H."/>
            <person name="Li Y."/>
            <person name="Tanoue T."/>
            <person name="Takei H."/>
            <person name="Nittono H."/>
            <person name="Narushima S."/>
            <person name="Irie J."/>
            <person name="Itoh H."/>
            <person name="Moriya K."/>
            <person name="Sugiura Y."/>
            <person name="Suematsu M."/>
            <person name="Moritoki N."/>
            <person name="Shibata S."/>
            <person name="Littman R.D."/>
            <person name="Fischbach A.M."/>
            <person name="Uwamino Y."/>
            <person name="Inoue T."/>
            <person name="Honda A."/>
            <person name="Hattori M."/>
            <person name="Murai T."/>
            <person name="Xavier J.R."/>
            <person name="Hirose N."/>
            <person name="Honda K."/>
        </authorList>
    </citation>
    <scope>NUCLEOTIDE SEQUENCE</scope>
    <source>
        <strain evidence="1">CE91-St55</strain>
    </source>
</reference>
<dbReference type="GeneID" id="93152293"/>
<evidence type="ECO:0000313" key="1">
    <source>
        <dbReference type="EMBL" id="GKG99415.1"/>
    </source>
</evidence>
<dbReference type="RefSeq" id="WP_006771079.1">
    <property type="nucleotide sequence ID" value="NZ_BQNJ01000001.1"/>
</dbReference>
<dbReference type="AlphaFoldDB" id="A0A174WT68"/>
<evidence type="ECO:0000313" key="2">
    <source>
        <dbReference type="EMBL" id="GKH02081.1"/>
    </source>
</evidence>
<sequence>MKDYAQLYDDELDYERDIETGLEQLCELRLKMYREKDTDILKEITPVLNAIIHDAERYRDWIQAQN</sequence>
<comment type="caution">
    <text evidence="1">The sequence shown here is derived from an EMBL/GenBank/DDBJ whole genome shotgun (WGS) entry which is preliminary data.</text>
</comment>
<dbReference type="EMBL" id="BQNJ01000001">
    <property type="protein sequence ID" value="GKG99415.1"/>
    <property type="molecule type" value="Genomic_DNA"/>
</dbReference>
<name>A0A174WT68_9FIRM</name>
<gene>
    <name evidence="1" type="ORF">CE91St55_13970</name>
    <name evidence="2" type="ORF">CE91St55_40620</name>
</gene>
<dbReference type="Proteomes" id="UP001055091">
    <property type="component" value="Unassembled WGS sequence"/>
</dbReference>
<accession>A0A174WT68</accession>
<proteinExistence type="predicted"/>
<protein>
    <submittedName>
        <fullName evidence="1">Uncharacterized protein</fullName>
    </submittedName>
</protein>
<dbReference type="EMBL" id="BQNJ01000001">
    <property type="protein sequence ID" value="GKH02081.1"/>
    <property type="molecule type" value="Genomic_DNA"/>
</dbReference>
<organism evidence="1 3">
    <name type="scientific">Hungatella hathewayi</name>
    <dbReference type="NCBI Taxonomy" id="154046"/>
    <lineage>
        <taxon>Bacteria</taxon>
        <taxon>Bacillati</taxon>
        <taxon>Bacillota</taxon>
        <taxon>Clostridia</taxon>
        <taxon>Lachnospirales</taxon>
        <taxon>Lachnospiraceae</taxon>
        <taxon>Hungatella</taxon>
    </lineage>
</organism>
<evidence type="ECO:0000313" key="3">
    <source>
        <dbReference type="Proteomes" id="UP001055091"/>
    </source>
</evidence>